<dbReference type="InterPro" id="IPR038371">
    <property type="entry name" value="Cu_polyphenol_OxRdtase_sf"/>
</dbReference>
<dbReference type="InterPro" id="IPR003730">
    <property type="entry name" value="Cu_polyphenol_OxRdtase"/>
</dbReference>
<organism evidence="10 11">
    <name type="scientific">Candidatus Berkelbacteria bacterium RIFCSPLOWO2_01_FULL_50_28</name>
    <dbReference type="NCBI Taxonomy" id="1797471"/>
    <lineage>
        <taxon>Bacteria</taxon>
        <taxon>Candidatus Berkelbacteria</taxon>
    </lineage>
</organism>
<dbReference type="EMBL" id="MEZX01000002">
    <property type="protein sequence ID" value="OGD64469.1"/>
    <property type="molecule type" value="Genomic_DNA"/>
</dbReference>
<keyword evidence="4" id="KW-0479">Metal-binding</keyword>
<evidence type="ECO:0000256" key="6">
    <source>
        <dbReference type="ARBA" id="ARBA00022833"/>
    </source>
</evidence>
<dbReference type="GO" id="GO:0016787">
    <property type="term" value="F:hydrolase activity"/>
    <property type="evidence" value="ECO:0007669"/>
    <property type="project" value="UniProtKB-KW"/>
</dbReference>
<dbReference type="Pfam" id="PF02578">
    <property type="entry name" value="Cu-oxidase_4"/>
    <property type="match status" value="1"/>
</dbReference>
<comment type="catalytic activity">
    <reaction evidence="9">
        <text>S-methyl-5'-thioadenosine + phosphate = 5-(methylsulfanyl)-alpha-D-ribose 1-phosphate + adenine</text>
        <dbReference type="Rhea" id="RHEA:11852"/>
        <dbReference type="ChEBI" id="CHEBI:16708"/>
        <dbReference type="ChEBI" id="CHEBI:17509"/>
        <dbReference type="ChEBI" id="CHEBI:43474"/>
        <dbReference type="ChEBI" id="CHEBI:58533"/>
        <dbReference type="EC" id="2.4.2.28"/>
    </reaction>
    <physiologicalReaction direction="left-to-right" evidence="9">
        <dbReference type="Rhea" id="RHEA:11853"/>
    </physiologicalReaction>
</comment>
<evidence type="ECO:0000256" key="1">
    <source>
        <dbReference type="ARBA" id="ARBA00000553"/>
    </source>
</evidence>
<comment type="catalytic activity">
    <reaction evidence="8">
        <text>adenosine + phosphate = alpha-D-ribose 1-phosphate + adenine</text>
        <dbReference type="Rhea" id="RHEA:27642"/>
        <dbReference type="ChEBI" id="CHEBI:16335"/>
        <dbReference type="ChEBI" id="CHEBI:16708"/>
        <dbReference type="ChEBI" id="CHEBI:43474"/>
        <dbReference type="ChEBI" id="CHEBI:57720"/>
        <dbReference type="EC" id="2.4.2.1"/>
    </reaction>
    <physiologicalReaction direction="left-to-right" evidence="8">
        <dbReference type="Rhea" id="RHEA:27643"/>
    </physiologicalReaction>
</comment>
<evidence type="ECO:0000256" key="5">
    <source>
        <dbReference type="ARBA" id="ARBA00022801"/>
    </source>
</evidence>
<comment type="similarity">
    <text evidence="2">Belongs to the purine nucleoside phosphorylase YfiH/LACC1 family.</text>
</comment>
<dbReference type="PANTHER" id="PTHR30616">
    <property type="entry name" value="UNCHARACTERIZED PROTEIN YFIH"/>
    <property type="match status" value="1"/>
</dbReference>
<comment type="catalytic activity">
    <reaction evidence="7">
        <text>adenosine + H2O + H(+) = inosine + NH4(+)</text>
        <dbReference type="Rhea" id="RHEA:24408"/>
        <dbReference type="ChEBI" id="CHEBI:15377"/>
        <dbReference type="ChEBI" id="CHEBI:15378"/>
        <dbReference type="ChEBI" id="CHEBI:16335"/>
        <dbReference type="ChEBI" id="CHEBI:17596"/>
        <dbReference type="ChEBI" id="CHEBI:28938"/>
        <dbReference type="EC" id="3.5.4.4"/>
    </reaction>
    <physiologicalReaction direction="left-to-right" evidence="7">
        <dbReference type="Rhea" id="RHEA:24409"/>
    </physiologicalReaction>
</comment>
<dbReference type="Gene3D" id="3.60.140.10">
    <property type="entry name" value="CNF1/YfiH-like putative cysteine hydrolases"/>
    <property type="match status" value="1"/>
</dbReference>
<comment type="caution">
    <text evidence="10">The sequence shown here is derived from an EMBL/GenBank/DDBJ whole genome shotgun (WGS) entry which is preliminary data.</text>
</comment>
<evidence type="ECO:0008006" key="12">
    <source>
        <dbReference type="Google" id="ProtNLM"/>
    </source>
</evidence>
<dbReference type="STRING" id="1797471.A3A71_00185"/>
<dbReference type="SUPFAM" id="SSF64438">
    <property type="entry name" value="CNF1/YfiH-like putative cysteine hydrolases"/>
    <property type="match status" value="1"/>
</dbReference>
<dbReference type="AlphaFoldDB" id="A0A1F5EAM9"/>
<dbReference type="InterPro" id="IPR011324">
    <property type="entry name" value="Cytotoxic_necrot_fac-like_cat"/>
</dbReference>
<dbReference type="GO" id="GO:0005507">
    <property type="term" value="F:copper ion binding"/>
    <property type="evidence" value="ECO:0007669"/>
    <property type="project" value="TreeGrafter"/>
</dbReference>
<evidence type="ECO:0000256" key="9">
    <source>
        <dbReference type="ARBA" id="ARBA00049893"/>
    </source>
</evidence>
<comment type="catalytic activity">
    <reaction evidence="1">
        <text>inosine + phosphate = alpha-D-ribose 1-phosphate + hypoxanthine</text>
        <dbReference type="Rhea" id="RHEA:27646"/>
        <dbReference type="ChEBI" id="CHEBI:17368"/>
        <dbReference type="ChEBI" id="CHEBI:17596"/>
        <dbReference type="ChEBI" id="CHEBI:43474"/>
        <dbReference type="ChEBI" id="CHEBI:57720"/>
        <dbReference type="EC" id="2.4.2.1"/>
    </reaction>
    <physiologicalReaction direction="left-to-right" evidence="1">
        <dbReference type="Rhea" id="RHEA:27647"/>
    </physiologicalReaction>
</comment>
<keyword evidence="3" id="KW-0808">Transferase</keyword>
<evidence type="ECO:0000256" key="8">
    <source>
        <dbReference type="ARBA" id="ARBA00048968"/>
    </source>
</evidence>
<protein>
    <recommendedName>
        <fullName evidence="12">Purine nucleoside phosphorylase</fullName>
    </recommendedName>
</protein>
<accession>A0A1F5EAM9</accession>
<dbReference type="Proteomes" id="UP000177481">
    <property type="component" value="Unassembled WGS sequence"/>
</dbReference>
<reference evidence="10 11" key="1">
    <citation type="journal article" date="2016" name="Nat. Commun.">
        <title>Thousands of microbial genomes shed light on interconnected biogeochemical processes in an aquifer system.</title>
        <authorList>
            <person name="Anantharaman K."/>
            <person name="Brown C.T."/>
            <person name="Hug L.A."/>
            <person name="Sharon I."/>
            <person name="Castelle C.J."/>
            <person name="Probst A.J."/>
            <person name="Thomas B.C."/>
            <person name="Singh A."/>
            <person name="Wilkins M.J."/>
            <person name="Karaoz U."/>
            <person name="Brodie E.L."/>
            <person name="Williams K.H."/>
            <person name="Hubbard S.S."/>
            <person name="Banfield J.F."/>
        </authorList>
    </citation>
    <scope>NUCLEOTIDE SEQUENCE [LARGE SCALE GENOMIC DNA]</scope>
</reference>
<evidence type="ECO:0000313" key="10">
    <source>
        <dbReference type="EMBL" id="OGD64469.1"/>
    </source>
</evidence>
<sequence>MSFRYGEYDEVRVNRKKFFDALSVPEENAVVAQPEHGKTVVDVTEADRGMGIAVPEDSLLCDVLVTAKPDTFLFIVVADCMALLFFDPVRQVCALAHAGWRGVEAKVPQVTVAHLQEKYGCDPRHIFVGISPSLKADSAKFKEMEQAKLPGWEPYVYKEGEFYHADISRYAYDQLVSAGIPKGNIEQLDIDTRVDKRFFSHRRSDEEGLPEGRFGVLVGIKSF</sequence>
<evidence type="ECO:0000313" key="11">
    <source>
        <dbReference type="Proteomes" id="UP000177481"/>
    </source>
</evidence>
<name>A0A1F5EAM9_9BACT</name>
<keyword evidence="6" id="KW-0862">Zinc</keyword>
<evidence type="ECO:0000256" key="7">
    <source>
        <dbReference type="ARBA" id="ARBA00047989"/>
    </source>
</evidence>
<proteinExistence type="inferred from homology"/>
<gene>
    <name evidence="10" type="ORF">A3A71_00185</name>
</gene>
<evidence type="ECO:0000256" key="3">
    <source>
        <dbReference type="ARBA" id="ARBA00022679"/>
    </source>
</evidence>
<keyword evidence="5" id="KW-0378">Hydrolase</keyword>
<evidence type="ECO:0000256" key="2">
    <source>
        <dbReference type="ARBA" id="ARBA00007353"/>
    </source>
</evidence>
<dbReference type="CDD" id="cd16833">
    <property type="entry name" value="YfiH"/>
    <property type="match status" value="1"/>
</dbReference>
<evidence type="ECO:0000256" key="4">
    <source>
        <dbReference type="ARBA" id="ARBA00022723"/>
    </source>
</evidence>
<dbReference type="PANTHER" id="PTHR30616:SF2">
    <property type="entry name" value="PURINE NUCLEOSIDE PHOSPHORYLASE LACC1"/>
    <property type="match status" value="1"/>
</dbReference>
<dbReference type="GO" id="GO:0017061">
    <property type="term" value="F:S-methyl-5-thioadenosine phosphorylase activity"/>
    <property type="evidence" value="ECO:0007669"/>
    <property type="project" value="UniProtKB-EC"/>
</dbReference>